<keyword evidence="2" id="KW-0012">Acyltransferase</keyword>
<dbReference type="Proteomes" id="UP000195787">
    <property type="component" value="Unassembled WGS sequence"/>
</dbReference>
<dbReference type="RefSeq" id="WP_086991223.1">
    <property type="nucleotide sequence ID" value="NZ_FUHU01000020.1"/>
</dbReference>
<dbReference type="InterPro" id="IPR016181">
    <property type="entry name" value="Acyl_CoA_acyltransferase"/>
</dbReference>
<dbReference type="Gene3D" id="3.40.630.30">
    <property type="match status" value="1"/>
</dbReference>
<feature type="domain" description="N-acetyltransferase" evidence="4">
    <location>
        <begin position="30"/>
        <end position="174"/>
    </location>
</feature>
<protein>
    <submittedName>
        <fullName evidence="5">Acetyltransferase</fullName>
    </submittedName>
</protein>
<reference evidence="5 6" key="1">
    <citation type="submission" date="2017-02" db="EMBL/GenBank/DDBJ databases">
        <authorList>
            <person name="Peterson S.W."/>
        </authorList>
    </citation>
    <scope>NUCLEOTIDE SEQUENCE [LARGE SCALE GENOMIC DNA]</scope>
    <source>
        <strain evidence="5 6">LMG 22410</strain>
    </source>
</reference>
<organism evidence="5 6">
    <name type="scientific">Agrococcus casei LMG 22410</name>
    <dbReference type="NCBI Taxonomy" id="1255656"/>
    <lineage>
        <taxon>Bacteria</taxon>
        <taxon>Bacillati</taxon>
        <taxon>Actinomycetota</taxon>
        <taxon>Actinomycetes</taxon>
        <taxon>Micrococcales</taxon>
        <taxon>Microbacteriaceae</taxon>
        <taxon>Agrococcus</taxon>
    </lineage>
</organism>
<dbReference type="InterPro" id="IPR051531">
    <property type="entry name" value="N-acetyltransferase"/>
</dbReference>
<proteinExistence type="inferred from homology"/>
<dbReference type="SUPFAM" id="SSF55729">
    <property type="entry name" value="Acyl-CoA N-acyltransferases (Nat)"/>
    <property type="match status" value="1"/>
</dbReference>
<dbReference type="Pfam" id="PF13302">
    <property type="entry name" value="Acetyltransf_3"/>
    <property type="match status" value="1"/>
</dbReference>
<keyword evidence="6" id="KW-1185">Reference proteome</keyword>
<evidence type="ECO:0000256" key="1">
    <source>
        <dbReference type="ARBA" id="ARBA00022679"/>
    </source>
</evidence>
<dbReference type="PANTHER" id="PTHR43792">
    <property type="entry name" value="GNAT FAMILY, PUTATIVE (AFU_ORTHOLOGUE AFUA_3G00765)-RELATED-RELATED"/>
    <property type="match status" value="1"/>
</dbReference>
<evidence type="ECO:0000313" key="5">
    <source>
        <dbReference type="EMBL" id="SJM53709.1"/>
    </source>
</evidence>
<keyword evidence="1 5" id="KW-0808">Transferase</keyword>
<dbReference type="EMBL" id="FUHU01000020">
    <property type="protein sequence ID" value="SJM53709.1"/>
    <property type="molecule type" value="Genomic_DNA"/>
</dbReference>
<comment type="similarity">
    <text evidence="3">Belongs to the acetyltransferase family. RimJ subfamily.</text>
</comment>
<gene>
    <name evidence="5" type="ORF">CZ674_03880</name>
</gene>
<dbReference type="GeneID" id="303172345"/>
<dbReference type="PROSITE" id="PS51186">
    <property type="entry name" value="GNAT"/>
    <property type="match status" value="1"/>
</dbReference>
<evidence type="ECO:0000313" key="6">
    <source>
        <dbReference type="Proteomes" id="UP000195787"/>
    </source>
</evidence>
<accession>A0A1R4FCT4</accession>
<name>A0A1R4FCT4_9MICO</name>
<dbReference type="AlphaFoldDB" id="A0A1R4FCT4"/>
<evidence type="ECO:0000256" key="3">
    <source>
        <dbReference type="ARBA" id="ARBA00038502"/>
    </source>
</evidence>
<evidence type="ECO:0000256" key="2">
    <source>
        <dbReference type="ARBA" id="ARBA00023315"/>
    </source>
</evidence>
<dbReference type="InterPro" id="IPR000182">
    <property type="entry name" value="GNAT_dom"/>
</dbReference>
<evidence type="ECO:0000259" key="4">
    <source>
        <dbReference type="PROSITE" id="PS51186"/>
    </source>
</evidence>
<dbReference type="OrthoDB" id="9795188at2"/>
<dbReference type="GO" id="GO:0016747">
    <property type="term" value="F:acyltransferase activity, transferring groups other than amino-acyl groups"/>
    <property type="evidence" value="ECO:0007669"/>
    <property type="project" value="InterPro"/>
</dbReference>
<sequence>MSAAPLAGPSLPVLGGKVVLTALRESDVERMVEACSTDDAHRFLETPWPYQRSDAEFFIREFAPGGWRGEHDERVWAIRERVSGPLAGVIGLREDEREVGFWLHPDAMGRGLMTDALRTLVGHAEGCLVWPEVHWNCYEGNIASMRVAKAAGFTYLGLHDMQAPTDLARASGRERQHHAVITSGGDVEGALPWPDLA</sequence>
<dbReference type="PANTHER" id="PTHR43792:SF8">
    <property type="entry name" value="[RIBOSOMAL PROTEIN US5]-ALANINE N-ACETYLTRANSFERASE"/>
    <property type="match status" value="1"/>
</dbReference>